<dbReference type="GO" id="GO:0003860">
    <property type="term" value="F:3-hydroxyisobutyryl-CoA hydrolase activity"/>
    <property type="evidence" value="ECO:0007669"/>
    <property type="project" value="InterPro"/>
</dbReference>
<evidence type="ECO:0000256" key="1">
    <source>
        <dbReference type="ARBA" id="ARBA00022801"/>
    </source>
</evidence>
<dbReference type="PANTHER" id="PTHR43176">
    <property type="entry name" value="3-HYDROXYISOBUTYRYL-COA HYDROLASE-RELATED"/>
    <property type="match status" value="1"/>
</dbReference>
<feature type="domain" description="Enoyl-CoA hydratase/isomerase" evidence="2">
    <location>
        <begin position="200"/>
        <end position="362"/>
    </location>
</feature>
<dbReference type="KEGG" id="dfa:DFA_10031"/>
<proteinExistence type="predicted"/>
<dbReference type="AlphaFoldDB" id="F4Q932"/>
<dbReference type="EMBL" id="GL883026">
    <property type="protein sequence ID" value="EGG15201.1"/>
    <property type="molecule type" value="Genomic_DNA"/>
</dbReference>
<dbReference type="InterPro" id="IPR032259">
    <property type="entry name" value="HIBYL-CoA-H"/>
</dbReference>
<evidence type="ECO:0000259" key="2">
    <source>
        <dbReference type="Pfam" id="PF16113"/>
    </source>
</evidence>
<keyword evidence="1" id="KW-0378">Hydrolase</keyword>
<dbReference type="STRING" id="1054147.F4Q932"/>
<keyword evidence="4" id="KW-1185">Reference proteome</keyword>
<sequence length="365" mass="41491">MENSKVKPKTLKRLGVTLAHLDNTLFPSSTNLVSSISRPNPNQLLYNDINDPLLECENQNDSILYRVYQGSGCLKVILNFKEKNTIILNEDIGNILKKFRNDPNVSFLLLVSNFSKDHHHRDDQRRGRLSGMIRWTGFTKPIVVVINDQITRDNIEMLLPGFAPALVVVTEKASCQMHVPQSIVNDYTSWKVCKTLCKYGSIGLYLAMTGVDGSPSLTARDMVGIGLATHFVTSSALDQMYIHLTQTLYSTIVHEPIEDIVSFYRSNDHTKYCIKSTKSSSLSASFETPIEWLISQPALYQCFGEHITKMEDIMSHLKQVATATPQQTLTSQWAMKTYQRMIHICPLNLQNIFHMFKEERLKSKK</sequence>
<dbReference type="GeneID" id="14867585"/>
<gene>
    <name evidence="3" type="ORF">DFA_10031</name>
</gene>
<evidence type="ECO:0000313" key="3">
    <source>
        <dbReference type="EMBL" id="EGG15201.1"/>
    </source>
</evidence>
<dbReference type="GO" id="GO:0006574">
    <property type="term" value="P:L-valine catabolic process"/>
    <property type="evidence" value="ECO:0007669"/>
    <property type="project" value="TreeGrafter"/>
</dbReference>
<protein>
    <recommendedName>
        <fullName evidence="2">Enoyl-CoA hydratase/isomerase domain-containing protein</fullName>
    </recommendedName>
</protein>
<dbReference type="Pfam" id="PF16113">
    <property type="entry name" value="ECH_2"/>
    <property type="match status" value="1"/>
</dbReference>
<dbReference type="PANTHER" id="PTHR43176:SF3">
    <property type="entry name" value="3-HYDROXYISOBUTYRYL-COA HYDROLASE, MITOCHONDRIAL"/>
    <property type="match status" value="1"/>
</dbReference>
<dbReference type="InterPro" id="IPR045004">
    <property type="entry name" value="ECH_dom"/>
</dbReference>
<evidence type="ECO:0000313" key="4">
    <source>
        <dbReference type="Proteomes" id="UP000007797"/>
    </source>
</evidence>
<reference evidence="4" key="1">
    <citation type="journal article" date="2011" name="Genome Res.">
        <title>Phylogeny-wide analysis of social amoeba genomes highlights ancient origins for complex intercellular communication.</title>
        <authorList>
            <person name="Heidel A.J."/>
            <person name="Lawal H.M."/>
            <person name="Felder M."/>
            <person name="Schilde C."/>
            <person name="Helps N.R."/>
            <person name="Tunggal B."/>
            <person name="Rivero F."/>
            <person name="John U."/>
            <person name="Schleicher M."/>
            <person name="Eichinger L."/>
            <person name="Platzer M."/>
            <person name="Noegel A.A."/>
            <person name="Schaap P."/>
            <person name="Gloeckner G."/>
        </authorList>
    </citation>
    <scope>NUCLEOTIDE SEQUENCE [LARGE SCALE GENOMIC DNA]</scope>
    <source>
        <strain evidence="4">SH3</strain>
    </source>
</reference>
<dbReference type="Gene3D" id="3.90.226.10">
    <property type="entry name" value="2-enoyl-CoA Hydratase, Chain A, domain 1"/>
    <property type="match status" value="1"/>
</dbReference>
<accession>F4Q932</accession>
<dbReference type="RefSeq" id="XP_004351921.1">
    <property type="nucleotide sequence ID" value="XM_004351869.1"/>
</dbReference>
<dbReference type="Proteomes" id="UP000007797">
    <property type="component" value="Unassembled WGS sequence"/>
</dbReference>
<organism evidence="3 4">
    <name type="scientific">Cavenderia fasciculata</name>
    <name type="common">Slime mold</name>
    <name type="synonym">Dictyostelium fasciculatum</name>
    <dbReference type="NCBI Taxonomy" id="261658"/>
    <lineage>
        <taxon>Eukaryota</taxon>
        <taxon>Amoebozoa</taxon>
        <taxon>Evosea</taxon>
        <taxon>Eumycetozoa</taxon>
        <taxon>Dictyostelia</taxon>
        <taxon>Acytosteliales</taxon>
        <taxon>Cavenderiaceae</taxon>
        <taxon>Cavenderia</taxon>
    </lineage>
</organism>
<name>F4Q932_CACFS</name>